<dbReference type="PANTHER" id="PTHR43700:SF1">
    <property type="entry name" value="PHOSPHORIBOSYLAMINOIMIDAZOLE-SUCCINOCARBOXAMIDE SYNTHASE"/>
    <property type="match status" value="1"/>
</dbReference>
<dbReference type="GO" id="GO:0006189">
    <property type="term" value="P:'de novo' IMP biosynthetic process"/>
    <property type="evidence" value="ECO:0007669"/>
    <property type="project" value="UniProtKB-UniPathway"/>
</dbReference>
<dbReference type="Pfam" id="PF01259">
    <property type="entry name" value="SAICAR_synt"/>
    <property type="match status" value="1"/>
</dbReference>
<dbReference type="SUPFAM" id="SSF56104">
    <property type="entry name" value="SAICAR synthase-like"/>
    <property type="match status" value="1"/>
</dbReference>
<dbReference type="AlphaFoldDB" id="T1APK3"/>
<keyword evidence="3" id="KW-0436">Ligase</keyword>
<evidence type="ECO:0000256" key="3">
    <source>
        <dbReference type="ARBA" id="ARBA00022598"/>
    </source>
</evidence>
<name>T1APK3_9ZZZZ</name>
<dbReference type="EMBL" id="AUZZ01007399">
    <property type="protein sequence ID" value="EQD42634.1"/>
    <property type="molecule type" value="Genomic_DNA"/>
</dbReference>
<dbReference type="Gene3D" id="3.30.200.20">
    <property type="entry name" value="Phosphorylase Kinase, domain 1"/>
    <property type="match status" value="1"/>
</dbReference>
<keyword evidence="6" id="KW-0067">ATP-binding</keyword>
<organism evidence="8">
    <name type="scientific">mine drainage metagenome</name>
    <dbReference type="NCBI Taxonomy" id="410659"/>
    <lineage>
        <taxon>unclassified sequences</taxon>
        <taxon>metagenomes</taxon>
        <taxon>ecological metagenomes</taxon>
    </lineage>
</organism>
<keyword evidence="5" id="KW-0658">Purine biosynthesis</keyword>
<dbReference type="GO" id="GO:0005524">
    <property type="term" value="F:ATP binding"/>
    <property type="evidence" value="ECO:0007669"/>
    <property type="project" value="UniProtKB-KW"/>
</dbReference>
<dbReference type="PROSITE" id="PS01057">
    <property type="entry name" value="SAICAR_SYNTHETASE_1"/>
    <property type="match status" value="1"/>
</dbReference>
<reference evidence="8" key="1">
    <citation type="submission" date="2013-08" db="EMBL/GenBank/DDBJ databases">
        <authorList>
            <person name="Mendez C."/>
            <person name="Richter M."/>
            <person name="Ferrer M."/>
            <person name="Sanchez J."/>
        </authorList>
    </citation>
    <scope>NUCLEOTIDE SEQUENCE</scope>
</reference>
<comment type="pathway">
    <text evidence="1">Purine metabolism; IMP biosynthesis via de novo pathway; 5-amino-1-(5-phospho-D-ribosyl)imidazole-4-carboxamide from 5-amino-1-(5-phospho-D-ribosyl)imidazole-4-carboxylate: step 1/2.</text>
</comment>
<evidence type="ECO:0000256" key="5">
    <source>
        <dbReference type="ARBA" id="ARBA00022755"/>
    </source>
</evidence>
<evidence type="ECO:0000259" key="7">
    <source>
        <dbReference type="Pfam" id="PF01259"/>
    </source>
</evidence>
<keyword evidence="4" id="KW-0547">Nucleotide-binding</keyword>
<protein>
    <recommendedName>
        <fullName evidence="2">phosphoribosylaminoimidazolesuccinocarboxamide synthase</fullName>
        <ecNumber evidence="2">6.3.2.6</ecNumber>
    </recommendedName>
</protein>
<reference evidence="8" key="2">
    <citation type="journal article" date="2014" name="ISME J.">
        <title>Microbial stratification in low pH oxic and suboxic macroscopic growths along an acid mine drainage.</title>
        <authorList>
            <person name="Mendez-Garcia C."/>
            <person name="Mesa V."/>
            <person name="Sprenger R.R."/>
            <person name="Richter M."/>
            <person name="Diez M.S."/>
            <person name="Solano J."/>
            <person name="Bargiela R."/>
            <person name="Golyshina O.V."/>
            <person name="Manteca A."/>
            <person name="Ramos J.L."/>
            <person name="Gallego J.R."/>
            <person name="Llorente I."/>
            <person name="Martins Dos Santos V.A."/>
            <person name="Jensen O.N."/>
            <person name="Pelaez A.I."/>
            <person name="Sanchez J."/>
            <person name="Ferrer M."/>
        </authorList>
    </citation>
    <scope>NUCLEOTIDE SEQUENCE</scope>
</reference>
<proteinExistence type="predicted"/>
<dbReference type="GO" id="GO:0005737">
    <property type="term" value="C:cytoplasm"/>
    <property type="evidence" value="ECO:0007669"/>
    <property type="project" value="TreeGrafter"/>
</dbReference>
<dbReference type="EC" id="6.3.2.6" evidence="2"/>
<gene>
    <name evidence="8" type="ORF">B2A_10254</name>
</gene>
<evidence type="ECO:0000256" key="6">
    <source>
        <dbReference type="ARBA" id="ARBA00022840"/>
    </source>
</evidence>
<dbReference type="UniPathway" id="UPA00074">
    <property type="reaction ID" value="UER00131"/>
</dbReference>
<feature type="non-terminal residue" evidence="8">
    <location>
        <position position="244"/>
    </location>
</feature>
<dbReference type="GO" id="GO:0004639">
    <property type="term" value="F:phosphoribosylaminoimidazolesuccinocarboxamide synthase activity"/>
    <property type="evidence" value="ECO:0007669"/>
    <property type="project" value="UniProtKB-EC"/>
</dbReference>
<evidence type="ECO:0000256" key="4">
    <source>
        <dbReference type="ARBA" id="ARBA00022741"/>
    </source>
</evidence>
<feature type="non-terminal residue" evidence="8">
    <location>
        <position position="1"/>
    </location>
</feature>
<accession>T1APK3</accession>
<comment type="caution">
    <text evidence="8">The sequence shown here is derived from an EMBL/GenBank/DDBJ whole genome shotgun (WGS) entry which is preliminary data.</text>
</comment>
<dbReference type="PANTHER" id="PTHR43700">
    <property type="entry name" value="PHOSPHORIBOSYLAMINOIMIDAZOLE-SUCCINOCARBOXAMIDE SYNTHASE"/>
    <property type="match status" value="1"/>
</dbReference>
<dbReference type="InterPro" id="IPR028923">
    <property type="entry name" value="SAICAR_synt/ADE2_N"/>
</dbReference>
<dbReference type="InterPro" id="IPR018236">
    <property type="entry name" value="SAICAR_synthetase_CS"/>
</dbReference>
<evidence type="ECO:0000256" key="1">
    <source>
        <dbReference type="ARBA" id="ARBA00004672"/>
    </source>
</evidence>
<evidence type="ECO:0000313" key="8">
    <source>
        <dbReference type="EMBL" id="EQD42634.1"/>
    </source>
</evidence>
<dbReference type="CDD" id="cd01414">
    <property type="entry name" value="SAICAR_synt_Sc"/>
    <property type="match status" value="1"/>
</dbReference>
<evidence type="ECO:0000256" key="2">
    <source>
        <dbReference type="ARBA" id="ARBA00012217"/>
    </source>
</evidence>
<feature type="domain" description="SAICAR synthetase/ADE2 N-terminal" evidence="7">
    <location>
        <begin position="4"/>
        <end position="238"/>
    </location>
</feature>
<sequence>SPTELEFRFTNDISVFDKHIPSEIPHKGESLNRTAAFWFATCDRIGVPHHFLSIASPTAMRVRRVRVIPNPRSLGPHPRDYLVPLEVIVRYYLAGSMWDRVRAGKVAPADLGFPAGRTLEYGMRLPEPHFEVTTKLEPVDRLLTTAEALDLAAIDRADLDRIRESALRIDEAIQAEIDPRGLLHVDGKKEFGIDAEGVLRVVDTFGTADEDRFWDRAAYDRGRFVDFSKEFVRQHYRTSGYFDR</sequence>
<dbReference type="Gene3D" id="3.30.470.20">
    <property type="entry name" value="ATP-grasp fold, B domain"/>
    <property type="match status" value="1"/>
</dbReference>